<gene>
    <name evidence="1" type="ORF">GCM10017056_29220</name>
</gene>
<organism evidence="1 2">
    <name type="scientific">Seohaeicola zhoushanensis</name>
    <dbReference type="NCBI Taxonomy" id="1569283"/>
    <lineage>
        <taxon>Bacteria</taxon>
        <taxon>Pseudomonadati</taxon>
        <taxon>Pseudomonadota</taxon>
        <taxon>Alphaproteobacteria</taxon>
        <taxon>Rhodobacterales</taxon>
        <taxon>Roseobacteraceae</taxon>
        <taxon>Seohaeicola</taxon>
    </lineage>
</organism>
<dbReference type="EMBL" id="BNCJ01000008">
    <property type="protein sequence ID" value="GHF55850.1"/>
    <property type="molecule type" value="Genomic_DNA"/>
</dbReference>
<dbReference type="Gene3D" id="3.40.50.300">
    <property type="entry name" value="P-loop containing nucleotide triphosphate hydrolases"/>
    <property type="match status" value="1"/>
</dbReference>
<accession>A0A8J3GXZ8</accession>
<protein>
    <submittedName>
        <fullName evidence="1">Uncharacterized protein</fullName>
    </submittedName>
</protein>
<dbReference type="InterPro" id="IPR027417">
    <property type="entry name" value="P-loop_NTPase"/>
</dbReference>
<keyword evidence="2" id="KW-1185">Reference proteome</keyword>
<reference evidence="1" key="1">
    <citation type="journal article" date="2014" name="Int. J. Syst. Evol. Microbiol.">
        <title>Complete genome sequence of Corynebacterium casei LMG S-19264T (=DSM 44701T), isolated from a smear-ripened cheese.</title>
        <authorList>
            <consortium name="US DOE Joint Genome Institute (JGI-PGF)"/>
            <person name="Walter F."/>
            <person name="Albersmeier A."/>
            <person name="Kalinowski J."/>
            <person name="Ruckert C."/>
        </authorList>
    </citation>
    <scope>NUCLEOTIDE SEQUENCE</scope>
    <source>
        <strain evidence="1">KCTC 42650</strain>
    </source>
</reference>
<comment type="caution">
    <text evidence="1">The sequence shown here is derived from an EMBL/GenBank/DDBJ whole genome shotgun (WGS) entry which is preliminary data.</text>
</comment>
<dbReference type="AlphaFoldDB" id="A0A8J3GXZ8"/>
<dbReference type="RefSeq" id="WP_229864131.1">
    <property type="nucleotide sequence ID" value="NZ_BNCJ01000008.1"/>
</dbReference>
<reference evidence="1" key="2">
    <citation type="submission" date="2020-09" db="EMBL/GenBank/DDBJ databases">
        <authorList>
            <person name="Sun Q."/>
            <person name="Kim S."/>
        </authorList>
    </citation>
    <scope>NUCLEOTIDE SEQUENCE</scope>
    <source>
        <strain evidence="1">KCTC 42650</strain>
    </source>
</reference>
<name>A0A8J3GXZ8_9RHOB</name>
<proteinExistence type="predicted"/>
<sequence>MPAHHNRRNPALLPDDFAQTGLLIRRTGPVPKRFQVLGERSSGTNYLSRLLSRNSTMESTEAAGWKHGHPSALAIPADVAVICLVRHAEDWARSMHSKPWHATPALQELGFSAFLRAPWTSIVDRARYFEAKSGLVGQPLQADRDPLTGKICANLFALRRSKLTGLLTYLNRDCTMALVRLEALQAEPEAMTNRLLAALGLPARTAPFKGVNKRLGAKFKPAIPVRPMTPDRFSEADRAFMISQLDLELEARLGYRYRGDVTTS</sequence>
<evidence type="ECO:0000313" key="2">
    <source>
        <dbReference type="Proteomes" id="UP000626220"/>
    </source>
</evidence>
<dbReference type="SUPFAM" id="SSF52540">
    <property type="entry name" value="P-loop containing nucleoside triphosphate hydrolases"/>
    <property type="match status" value="1"/>
</dbReference>
<dbReference type="Proteomes" id="UP000626220">
    <property type="component" value="Unassembled WGS sequence"/>
</dbReference>
<evidence type="ECO:0000313" key="1">
    <source>
        <dbReference type="EMBL" id="GHF55850.1"/>
    </source>
</evidence>